<reference evidence="1 2" key="1">
    <citation type="journal article" date="2018" name="Sci. Rep.">
        <title>Genomic signatures of local adaptation to the degree of environmental predictability in rotifers.</title>
        <authorList>
            <person name="Franch-Gras L."/>
            <person name="Hahn C."/>
            <person name="Garcia-Roger E.M."/>
            <person name="Carmona M.J."/>
            <person name="Serra M."/>
            <person name="Gomez A."/>
        </authorList>
    </citation>
    <scope>NUCLEOTIDE SEQUENCE [LARGE SCALE GENOMIC DNA]</scope>
    <source>
        <strain evidence="1">HYR1</strain>
    </source>
</reference>
<keyword evidence="2" id="KW-1185">Reference proteome</keyword>
<evidence type="ECO:0000313" key="2">
    <source>
        <dbReference type="Proteomes" id="UP000276133"/>
    </source>
</evidence>
<dbReference type="OrthoDB" id="10559825at2759"/>
<name>A0A3M7T6W5_BRAPC</name>
<organism evidence="1 2">
    <name type="scientific">Brachionus plicatilis</name>
    <name type="common">Marine rotifer</name>
    <name type="synonym">Brachionus muelleri</name>
    <dbReference type="NCBI Taxonomy" id="10195"/>
    <lineage>
        <taxon>Eukaryota</taxon>
        <taxon>Metazoa</taxon>
        <taxon>Spiralia</taxon>
        <taxon>Gnathifera</taxon>
        <taxon>Rotifera</taxon>
        <taxon>Eurotatoria</taxon>
        <taxon>Monogononta</taxon>
        <taxon>Pseudotrocha</taxon>
        <taxon>Ploima</taxon>
        <taxon>Brachionidae</taxon>
        <taxon>Brachionus</taxon>
    </lineage>
</organism>
<dbReference type="EMBL" id="REGN01000211">
    <property type="protein sequence ID" value="RNA43568.1"/>
    <property type="molecule type" value="Genomic_DNA"/>
</dbReference>
<protein>
    <submittedName>
        <fullName evidence="1">Uncharacterized protein</fullName>
    </submittedName>
</protein>
<dbReference type="Proteomes" id="UP000276133">
    <property type="component" value="Unassembled WGS sequence"/>
</dbReference>
<comment type="caution">
    <text evidence="1">The sequence shown here is derived from an EMBL/GenBank/DDBJ whole genome shotgun (WGS) entry which is preliminary data.</text>
</comment>
<evidence type="ECO:0000313" key="1">
    <source>
        <dbReference type="EMBL" id="RNA43568.1"/>
    </source>
</evidence>
<accession>A0A3M7T6W5</accession>
<gene>
    <name evidence="1" type="ORF">BpHYR1_019791</name>
</gene>
<sequence>MSRDADFDEMYYKCWRVLDENRSQILAQVDNAYVEVDYTFIPAKWTENDKELVIQNWVLASRKIVSTFKKMDDGKYEFVKAELKEAFAEFNGLEN</sequence>
<dbReference type="AlphaFoldDB" id="A0A3M7T6W5"/>
<proteinExistence type="predicted"/>